<gene>
    <name evidence="2" type="ORF">LITE_LOCUS44885</name>
</gene>
<keyword evidence="1" id="KW-1133">Transmembrane helix</keyword>
<dbReference type="AlphaFoldDB" id="A0AAV0QX63"/>
<evidence type="ECO:0000256" key="1">
    <source>
        <dbReference type="SAM" id="Phobius"/>
    </source>
</evidence>
<comment type="caution">
    <text evidence="2">The sequence shown here is derived from an EMBL/GenBank/DDBJ whole genome shotgun (WGS) entry which is preliminary data.</text>
</comment>
<keyword evidence="1" id="KW-0472">Membrane</keyword>
<feature type="non-terminal residue" evidence="2">
    <location>
        <position position="75"/>
    </location>
</feature>
<name>A0AAV0QX63_9ROSI</name>
<keyword evidence="3" id="KW-1185">Reference proteome</keyword>
<organism evidence="2 3">
    <name type="scientific">Linum tenue</name>
    <dbReference type="NCBI Taxonomy" id="586396"/>
    <lineage>
        <taxon>Eukaryota</taxon>
        <taxon>Viridiplantae</taxon>
        <taxon>Streptophyta</taxon>
        <taxon>Embryophyta</taxon>
        <taxon>Tracheophyta</taxon>
        <taxon>Spermatophyta</taxon>
        <taxon>Magnoliopsida</taxon>
        <taxon>eudicotyledons</taxon>
        <taxon>Gunneridae</taxon>
        <taxon>Pentapetalae</taxon>
        <taxon>rosids</taxon>
        <taxon>fabids</taxon>
        <taxon>Malpighiales</taxon>
        <taxon>Linaceae</taxon>
        <taxon>Linum</taxon>
    </lineage>
</organism>
<protein>
    <submittedName>
        <fullName evidence="2">Uncharacterized protein</fullName>
    </submittedName>
</protein>
<accession>A0AAV0QX63</accession>
<evidence type="ECO:0000313" key="2">
    <source>
        <dbReference type="EMBL" id="CAI0548757.1"/>
    </source>
</evidence>
<sequence length="75" mass="8692">MENARHRGPRFQLCWHGGSRAEGGGEVFFAVPLSTFPFVYPSQLFWITFIFLLYHCCAVTFLHPMLLKLKMSKNL</sequence>
<feature type="transmembrane region" description="Helical" evidence="1">
    <location>
        <begin position="44"/>
        <end position="67"/>
    </location>
</feature>
<proteinExistence type="predicted"/>
<keyword evidence="1" id="KW-0812">Transmembrane</keyword>
<dbReference type="Proteomes" id="UP001154282">
    <property type="component" value="Unassembled WGS sequence"/>
</dbReference>
<reference evidence="2" key="1">
    <citation type="submission" date="2022-08" db="EMBL/GenBank/DDBJ databases">
        <authorList>
            <person name="Gutierrez-Valencia J."/>
        </authorList>
    </citation>
    <scope>NUCLEOTIDE SEQUENCE</scope>
</reference>
<evidence type="ECO:0000313" key="3">
    <source>
        <dbReference type="Proteomes" id="UP001154282"/>
    </source>
</evidence>
<dbReference type="EMBL" id="CAMGYJ010000010">
    <property type="protein sequence ID" value="CAI0548757.1"/>
    <property type="molecule type" value="Genomic_DNA"/>
</dbReference>